<sequence>MPWKGKRILLVGFTPNGAWEDAARAKVLLDLGFVPPSGFHLPKAVQETPSNLPVPHPGTPDGGPIRSAIDPPVPKPSRVPYLLELFCGSAGVSSAFIRLGGEALGIDRCLLPRSIKAPCVRLDLTRASDQALILDEVRRADIIWLAPPCGTCSRAREIPLRASSGASGKLKAEPLRSAACPEGFPNLSGVAGRRVRLANQLYMFTAQVVELCVRQDKVCVIENPSRSWFWSTRWIKPWVARLHSLHSHACMYGADLKKATRLLSTHQLPSMQATCDGAHAHKSWGLTKSRGQWGFRTTGTAEYPSAFCKAAASDFMEICASRNAFPAQEVVSEAFGVAAAAGRQPRGQSFQVGPSEFGSTCTMRVPVSVSVSEVIDGQTPWPLQGLPLGSRLLNSRTVTGEGGEEGVREVKFGIFRTPDSFLREALKMRHPFDEPSTSDMGNIRAMQVVLERGVEGTKTLRQKTLDYYRRRELELRSDEEALKATMDHRLAAAVWTVPKEAQACRLGRIAAEASCKKASPDLDVARAVWAETLEQVEKSWMKGPFSWAEIEKKYNGCWIPSKRFGVAQSDKVRSVDDLSEFLINSAVTETEKITLEGIDHIVSLARFFLGATTAGVTTFRLPASEGQWVTGRLHSDWRGGRARLLRGRALDLKAAYKQLARHPKDGWVSIVAVLNPDSGEVSYFEAVALPFGAVSAVTGFNRAARALRRILSILFSLVTTNFYDDFCQLELEPLQESAREIAEEVLGLLGWKIAQGAKALPFDRVFNMLGATISFERAAKGDVLVKNKPGRLEAIEEVVMRRVSERRCDRKRMLSIKGKLLFAAGHVFGRCAQLATQLISHRGNDRHQGREHMDDLLNALQFALETLKSGGPRCVGAWSQQPPVLIFTDGACEQEGNLVTHGALLFDPVTGRKEVFGDHVPKCLVERWKGGGKKQVIFFAEIFPAVVAKATWKDVVQGRRVLFFLDNEGARFTFIRSYSAQVNATDLLMISA</sequence>
<reference evidence="2" key="1">
    <citation type="submission" date="2021-02" db="EMBL/GenBank/DDBJ databases">
        <authorList>
            <person name="Dougan E. K."/>
            <person name="Rhodes N."/>
            <person name="Thang M."/>
            <person name="Chan C."/>
        </authorList>
    </citation>
    <scope>NUCLEOTIDE SEQUENCE</scope>
</reference>
<evidence type="ECO:0000256" key="1">
    <source>
        <dbReference type="SAM" id="MobiDB-lite"/>
    </source>
</evidence>
<evidence type="ECO:0000313" key="3">
    <source>
        <dbReference type="Proteomes" id="UP000601435"/>
    </source>
</evidence>
<accession>A0A813A2T4</accession>
<dbReference type="EMBL" id="CAJNJA010054125">
    <property type="protein sequence ID" value="CAE7852673.1"/>
    <property type="molecule type" value="Genomic_DNA"/>
</dbReference>
<gene>
    <name evidence="2" type="ORF">SNEC2469_LOCUS26516</name>
</gene>
<name>A0A813A2T4_9DINO</name>
<comment type="caution">
    <text evidence="2">The sequence shown here is derived from an EMBL/GenBank/DDBJ whole genome shotgun (WGS) entry which is preliminary data.</text>
</comment>
<dbReference type="AlphaFoldDB" id="A0A813A2T4"/>
<dbReference type="Proteomes" id="UP000601435">
    <property type="component" value="Unassembled WGS sequence"/>
</dbReference>
<keyword evidence="3" id="KW-1185">Reference proteome</keyword>
<feature type="non-terminal residue" evidence="2">
    <location>
        <position position="1"/>
    </location>
</feature>
<organism evidence="2 3">
    <name type="scientific">Symbiodinium necroappetens</name>
    <dbReference type="NCBI Taxonomy" id="1628268"/>
    <lineage>
        <taxon>Eukaryota</taxon>
        <taxon>Sar</taxon>
        <taxon>Alveolata</taxon>
        <taxon>Dinophyceae</taxon>
        <taxon>Suessiales</taxon>
        <taxon>Symbiodiniaceae</taxon>
        <taxon>Symbiodinium</taxon>
    </lineage>
</organism>
<proteinExistence type="predicted"/>
<protein>
    <submittedName>
        <fullName evidence="2">Uncharacterized protein</fullName>
    </submittedName>
</protein>
<evidence type="ECO:0000313" key="2">
    <source>
        <dbReference type="EMBL" id="CAE7852673.1"/>
    </source>
</evidence>
<dbReference type="OrthoDB" id="417552at2759"/>
<feature type="region of interest" description="Disordered" evidence="1">
    <location>
        <begin position="47"/>
        <end position="70"/>
    </location>
</feature>